<dbReference type="PANTHER" id="PTHR13832:SF860">
    <property type="entry name" value="PROTEIN PHOSPHATASE PHPP"/>
    <property type="match status" value="1"/>
</dbReference>
<evidence type="ECO:0000256" key="2">
    <source>
        <dbReference type="ARBA" id="ARBA00013081"/>
    </source>
</evidence>
<dbReference type="GO" id="GO:0046872">
    <property type="term" value="F:metal ion binding"/>
    <property type="evidence" value="ECO:0007669"/>
    <property type="project" value="UniProtKB-KW"/>
</dbReference>
<keyword evidence="4" id="KW-0378">Hydrolase</keyword>
<comment type="cofactor">
    <cofactor evidence="1">
        <name>Mn(2+)</name>
        <dbReference type="ChEBI" id="CHEBI:29035"/>
    </cofactor>
</comment>
<evidence type="ECO:0000313" key="10">
    <source>
        <dbReference type="EMBL" id="HIX01758.1"/>
    </source>
</evidence>
<evidence type="ECO:0000256" key="5">
    <source>
        <dbReference type="ARBA" id="ARBA00022912"/>
    </source>
</evidence>
<evidence type="ECO:0000256" key="8">
    <source>
        <dbReference type="ARBA" id="ARBA00048336"/>
    </source>
</evidence>
<feature type="domain" description="PPM-type phosphatase" evidence="9">
    <location>
        <begin position="2"/>
        <end position="241"/>
    </location>
</feature>
<dbReference type="InterPro" id="IPR036457">
    <property type="entry name" value="PPM-type-like_dom_sf"/>
</dbReference>
<dbReference type="SMART" id="SM00331">
    <property type="entry name" value="PP2C_SIG"/>
    <property type="match status" value="1"/>
</dbReference>
<dbReference type="InterPro" id="IPR001932">
    <property type="entry name" value="PPM-type_phosphatase-like_dom"/>
</dbReference>
<reference evidence="10" key="2">
    <citation type="submission" date="2021-04" db="EMBL/GenBank/DDBJ databases">
        <authorList>
            <person name="Gilroy R."/>
        </authorList>
    </citation>
    <scope>NUCLEOTIDE SEQUENCE</scope>
    <source>
        <strain evidence="10">6627</strain>
    </source>
</reference>
<dbReference type="Proteomes" id="UP000823963">
    <property type="component" value="Unassembled WGS sequence"/>
</dbReference>
<dbReference type="Gene3D" id="3.60.40.10">
    <property type="entry name" value="PPM-type phosphatase domain"/>
    <property type="match status" value="1"/>
</dbReference>
<organism evidence="10 11">
    <name type="scientific">Candidatus Ligilactobacillus excrementigallinarum</name>
    <dbReference type="NCBI Taxonomy" id="2838641"/>
    <lineage>
        <taxon>Bacteria</taxon>
        <taxon>Bacillati</taxon>
        <taxon>Bacillota</taxon>
        <taxon>Bacilli</taxon>
        <taxon>Lactobacillales</taxon>
        <taxon>Lactobacillaceae</taxon>
        <taxon>Ligilactobacillus</taxon>
    </lineage>
</organism>
<dbReference type="EC" id="3.1.3.16" evidence="2"/>
<dbReference type="EMBL" id="DXFP01000025">
    <property type="protein sequence ID" value="HIX01758.1"/>
    <property type="molecule type" value="Genomic_DNA"/>
</dbReference>
<dbReference type="Pfam" id="PF13672">
    <property type="entry name" value="PP2C_2"/>
    <property type="match status" value="1"/>
</dbReference>
<comment type="catalytic activity">
    <reaction evidence="8">
        <text>O-phospho-L-threonyl-[protein] + H2O = L-threonyl-[protein] + phosphate</text>
        <dbReference type="Rhea" id="RHEA:47004"/>
        <dbReference type="Rhea" id="RHEA-COMP:11060"/>
        <dbReference type="Rhea" id="RHEA-COMP:11605"/>
        <dbReference type="ChEBI" id="CHEBI:15377"/>
        <dbReference type="ChEBI" id="CHEBI:30013"/>
        <dbReference type="ChEBI" id="CHEBI:43474"/>
        <dbReference type="ChEBI" id="CHEBI:61977"/>
        <dbReference type="EC" id="3.1.3.16"/>
    </reaction>
</comment>
<dbReference type="AlphaFoldDB" id="A0A9D1UWQ2"/>
<evidence type="ECO:0000313" key="11">
    <source>
        <dbReference type="Proteomes" id="UP000823963"/>
    </source>
</evidence>
<keyword evidence="3" id="KW-0479">Metal-binding</keyword>
<dbReference type="PANTHER" id="PTHR13832">
    <property type="entry name" value="PROTEIN PHOSPHATASE 2C"/>
    <property type="match status" value="1"/>
</dbReference>
<evidence type="ECO:0000259" key="9">
    <source>
        <dbReference type="PROSITE" id="PS51746"/>
    </source>
</evidence>
<comment type="caution">
    <text evidence="10">The sequence shown here is derived from an EMBL/GenBank/DDBJ whole genome shotgun (WGS) entry which is preliminary data.</text>
</comment>
<sequence>MEYAYLSDIGKVRKINEDTAGFYQNQKGLYLGIVADGIGGNRGGDVASAMVTNHLGYLFAETDYEQPEEAYEWLQKQLQVENDLLIKKGHQYVDLEGMGTTIVCFLASEYSCIIANIGDSRGYRFRDGKLLQITQDHSLVNELLKEGAITPEEAKHHPQKNVIIKTLGINHDSQMDRHTLAIQKGDIFMLCSDGLSKQVSETEMTAILKEKISIKEKCSKLVALANEHGGTDNITVLLISRKGGDSQCA</sequence>
<dbReference type="CDD" id="cd00143">
    <property type="entry name" value="PP2Cc"/>
    <property type="match status" value="1"/>
</dbReference>
<evidence type="ECO:0000256" key="6">
    <source>
        <dbReference type="ARBA" id="ARBA00023211"/>
    </source>
</evidence>
<evidence type="ECO:0000256" key="1">
    <source>
        <dbReference type="ARBA" id="ARBA00001936"/>
    </source>
</evidence>
<dbReference type="SUPFAM" id="SSF81606">
    <property type="entry name" value="PP2C-like"/>
    <property type="match status" value="1"/>
</dbReference>
<dbReference type="SMART" id="SM00332">
    <property type="entry name" value="PP2Cc"/>
    <property type="match status" value="1"/>
</dbReference>
<evidence type="ECO:0000256" key="4">
    <source>
        <dbReference type="ARBA" id="ARBA00022801"/>
    </source>
</evidence>
<gene>
    <name evidence="10" type="ORF">H9861_03290</name>
</gene>
<comment type="catalytic activity">
    <reaction evidence="7">
        <text>O-phospho-L-seryl-[protein] + H2O = L-seryl-[protein] + phosphate</text>
        <dbReference type="Rhea" id="RHEA:20629"/>
        <dbReference type="Rhea" id="RHEA-COMP:9863"/>
        <dbReference type="Rhea" id="RHEA-COMP:11604"/>
        <dbReference type="ChEBI" id="CHEBI:15377"/>
        <dbReference type="ChEBI" id="CHEBI:29999"/>
        <dbReference type="ChEBI" id="CHEBI:43474"/>
        <dbReference type="ChEBI" id="CHEBI:83421"/>
        <dbReference type="EC" id="3.1.3.16"/>
    </reaction>
</comment>
<keyword evidence="6" id="KW-0464">Manganese</keyword>
<keyword evidence="5" id="KW-0904">Protein phosphatase</keyword>
<evidence type="ECO:0000256" key="7">
    <source>
        <dbReference type="ARBA" id="ARBA00047761"/>
    </source>
</evidence>
<name>A0A9D1UWQ2_9LACO</name>
<dbReference type="InterPro" id="IPR015655">
    <property type="entry name" value="PP2C"/>
</dbReference>
<dbReference type="NCBIfam" id="NF033484">
    <property type="entry name" value="Stp1_PP2C_phos"/>
    <property type="match status" value="1"/>
</dbReference>
<evidence type="ECO:0000256" key="3">
    <source>
        <dbReference type="ARBA" id="ARBA00022723"/>
    </source>
</evidence>
<accession>A0A9D1UWQ2</accession>
<dbReference type="FunFam" id="3.60.40.10:FF:000002">
    <property type="entry name" value="Serine/threonine phosphatase stp"/>
    <property type="match status" value="1"/>
</dbReference>
<dbReference type="PROSITE" id="PS51746">
    <property type="entry name" value="PPM_2"/>
    <property type="match status" value="1"/>
</dbReference>
<protein>
    <recommendedName>
        <fullName evidence="2">protein-serine/threonine phosphatase</fullName>
        <ecNumber evidence="2">3.1.3.16</ecNumber>
    </recommendedName>
</protein>
<dbReference type="GO" id="GO:0004722">
    <property type="term" value="F:protein serine/threonine phosphatase activity"/>
    <property type="evidence" value="ECO:0007669"/>
    <property type="project" value="UniProtKB-EC"/>
</dbReference>
<proteinExistence type="predicted"/>
<reference evidence="10" key="1">
    <citation type="journal article" date="2021" name="PeerJ">
        <title>Extensive microbial diversity within the chicken gut microbiome revealed by metagenomics and culture.</title>
        <authorList>
            <person name="Gilroy R."/>
            <person name="Ravi A."/>
            <person name="Getino M."/>
            <person name="Pursley I."/>
            <person name="Horton D.L."/>
            <person name="Alikhan N.F."/>
            <person name="Baker D."/>
            <person name="Gharbi K."/>
            <person name="Hall N."/>
            <person name="Watson M."/>
            <person name="Adriaenssens E.M."/>
            <person name="Foster-Nyarko E."/>
            <person name="Jarju S."/>
            <person name="Secka A."/>
            <person name="Antonio M."/>
            <person name="Oren A."/>
            <person name="Chaudhuri R.R."/>
            <person name="La Ragione R."/>
            <person name="Hildebrand F."/>
            <person name="Pallen M.J."/>
        </authorList>
    </citation>
    <scope>NUCLEOTIDE SEQUENCE</scope>
    <source>
        <strain evidence="10">6627</strain>
    </source>
</reference>